<name>A0ABQ4MGG0_9BACL</name>
<organism evidence="1 2">
    <name type="scientific">Paenibacillus vini</name>
    <dbReference type="NCBI Taxonomy" id="1476024"/>
    <lineage>
        <taxon>Bacteria</taxon>
        <taxon>Bacillati</taxon>
        <taxon>Bacillota</taxon>
        <taxon>Bacilli</taxon>
        <taxon>Bacillales</taxon>
        <taxon>Paenibacillaceae</taxon>
        <taxon>Paenibacillus</taxon>
    </lineage>
</organism>
<sequence>MATQSNLEELVNLIEKALRPGPLARLLGEGSDSKELVDLLTELFKSDATIPSASISGKINTVLEILGGIDSSPFAAIARSNLNNQVLITTTVGTIKGVITEVGNWYAVLTEDENITVIVNFANTLAIESEGPEGEAK</sequence>
<evidence type="ECO:0000313" key="2">
    <source>
        <dbReference type="Proteomes" id="UP000679992"/>
    </source>
</evidence>
<dbReference type="EMBL" id="BOSL01000015">
    <property type="protein sequence ID" value="GIP55043.1"/>
    <property type="molecule type" value="Genomic_DNA"/>
</dbReference>
<protein>
    <submittedName>
        <fullName evidence="1">Uncharacterized protein</fullName>
    </submittedName>
</protein>
<accession>A0ABQ4MGG0</accession>
<gene>
    <name evidence="1" type="ORF">J42TS3_40780</name>
</gene>
<evidence type="ECO:0000313" key="1">
    <source>
        <dbReference type="EMBL" id="GIP55043.1"/>
    </source>
</evidence>
<proteinExistence type="predicted"/>
<keyword evidence="2" id="KW-1185">Reference proteome</keyword>
<dbReference type="RefSeq" id="WP_213656132.1">
    <property type="nucleotide sequence ID" value="NZ_BOSL01000015.1"/>
</dbReference>
<comment type="caution">
    <text evidence="1">The sequence shown here is derived from an EMBL/GenBank/DDBJ whole genome shotgun (WGS) entry which is preliminary data.</text>
</comment>
<dbReference type="Proteomes" id="UP000679992">
    <property type="component" value="Unassembled WGS sequence"/>
</dbReference>
<reference evidence="1 2" key="1">
    <citation type="submission" date="2021-03" db="EMBL/GenBank/DDBJ databases">
        <title>Antimicrobial resistance genes in bacteria isolated from Japanese honey, and their potential for conferring macrolide and lincosamide resistance in the American foulbrood pathogen Paenibacillus larvae.</title>
        <authorList>
            <person name="Okamoto M."/>
            <person name="Kumagai M."/>
            <person name="Kanamori H."/>
            <person name="Takamatsu D."/>
        </authorList>
    </citation>
    <scope>NUCLEOTIDE SEQUENCE [LARGE SCALE GENOMIC DNA]</scope>
    <source>
        <strain evidence="1 2">J42TS3</strain>
    </source>
</reference>